<dbReference type="EMBL" id="RQTK01001842">
    <property type="protein sequence ID" value="RUS69084.1"/>
    <property type="molecule type" value="Genomic_DNA"/>
</dbReference>
<evidence type="ECO:0000256" key="6">
    <source>
        <dbReference type="SAM" id="Phobius"/>
    </source>
</evidence>
<keyword evidence="5 6" id="KW-0472">Membrane</keyword>
<evidence type="ECO:0000256" key="3">
    <source>
        <dbReference type="ARBA" id="ARBA00022692"/>
    </source>
</evidence>
<dbReference type="GO" id="GO:0005886">
    <property type="term" value="C:plasma membrane"/>
    <property type="evidence" value="ECO:0007669"/>
    <property type="project" value="UniProtKB-SubCell"/>
</dbReference>
<accession>A0A3S1AWF0</accession>
<dbReference type="OrthoDB" id="3364966at2759"/>
<dbReference type="PANTHER" id="PTHR12677:SF59">
    <property type="entry name" value="GOLGI APPARATUS MEMBRANE PROTEIN TVP38-RELATED"/>
    <property type="match status" value="1"/>
</dbReference>
<evidence type="ECO:0000313" key="9">
    <source>
        <dbReference type="Proteomes" id="UP000271974"/>
    </source>
</evidence>
<feature type="non-terminal residue" evidence="8">
    <location>
        <position position="1"/>
    </location>
</feature>
<dbReference type="Pfam" id="PF09335">
    <property type="entry name" value="VTT_dom"/>
    <property type="match status" value="1"/>
</dbReference>
<feature type="domain" description="VTT" evidence="7">
    <location>
        <begin position="3"/>
        <end position="54"/>
    </location>
</feature>
<comment type="subcellular location">
    <subcellularLocation>
        <location evidence="1">Cell membrane</location>
        <topology evidence="1">Multi-pass membrane protein</topology>
    </subcellularLocation>
</comment>
<comment type="caution">
    <text evidence="8">The sequence shown here is derived from an EMBL/GenBank/DDBJ whole genome shotgun (WGS) entry which is preliminary data.</text>
</comment>
<feature type="transmembrane region" description="Helical" evidence="6">
    <location>
        <begin position="6"/>
        <end position="28"/>
    </location>
</feature>
<dbReference type="Proteomes" id="UP000271974">
    <property type="component" value="Unassembled WGS sequence"/>
</dbReference>
<dbReference type="STRING" id="188477.A0A3S1AWF0"/>
<protein>
    <recommendedName>
        <fullName evidence="7">VTT domain-containing protein</fullName>
    </recommendedName>
</protein>
<evidence type="ECO:0000259" key="7">
    <source>
        <dbReference type="Pfam" id="PF09335"/>
    </source>
</evidence>
<name>A0A3S1AWF0_ELYCH</name>
<feature type="non-terminal residue" evidence="8">
    <location>
        <position position="102"/>
    </location>
</feature>
<evidence type="ECO:0000313" key="8">
    <source>
        <dbReference type="EMBL" id="RUS69084.1"/>
    </source>
</evidence>
<dbReference type="PANTHER" id="PTHR12677">
    <property type="entry name" value="GOLGI APPARATUS MEMBRANE PROTEIN TVP38-RELATED"/>
    <property type="match status" value="1"/>
</dbReference>
<keyword evidence="2" id="KW-1003">Cell membrane</keyword>
<keyword evidence="4 6" id="KW-1133">Transmembrane helix</keyword>
<keyword evidence="3 6" id="KW-0812">Transmembrane</keyword>
<feature type="transmembrane region" description="Helical" evidence="6">
    <location>
        <begin position="77"/>
        <end position="94"/>
    </location>
</feature>
<reference evidence="8 9" key="1">
    <citation type="submission" date="2019-01" db="EMBL/GenBank/DDBJ databases">
        <title>A draft genome assembly of the solar-powered sea slug Elysia chlorotica.</title>
        <authorList>
            <person name="Cai H."/>
            <person name="Li Q."/>
            <person name="Fang X."/>
            <person name="Li J."/>
            <person name="Curtis N.E."/>
            <person name="Altenburger A."/>
            <person name="Shibata T."/>
            <person name="Feng M."/>
            <person name="Maeda T."/>
            <person name="Schwartz J.A."/>
            <person name="Shigenobu S."/>
            <person name="Lundholm N."/>
            <person name="Nishiyama T."/>
            <person name="Yang H."/>
            <person name="Hasebe M."/>
            <person name="Li S."/>
            <person name="Pierce S.K."/>
            <person name="Wang J."/>
        </authorList>
    </citation>
    <scope>NUCLEOTIDE SEQUENCE [LARGE SCALE GENOMIC DNA]</scope>
    <source>
        <strain evidence="8">EC2010</strain>
        <tissue evidence="8">Whole organism of an adult</tissue>
    </source>
</reference>
<feature type="transmembrane region" description="Helical" evidence="6">
    <location>
        <begin position="35"/>
        <end position="57"/>
    </location>
</feature>
<dbReference type="InterPro" id="IPR032816">
    <property type="entry name" value="VTT_dom"/>
</dbReference>
<organism evidence="8 9">
    <name type="scientific">Elysia chlorotica</name>
    <name type="common">Eastern emerald elysia</name>
    <name type="synonym">Sea slug</name>
    <dbReference type="NCBI Taxonomy" id="188477"/>
    <lineage>
        <taxon>Eukaryota</taxon>
        <taxon>Metazoa</taxon>
        <taxon>Spiralia</taxon>
        <taxon>Lophotrochozoa</taxon>
        <taxon>Mollusca</taxon>
        <taxon>Gastropoda</taxon>
        <taxon>Heterobranchia</taxon>
        <taxon>Euthyneura</taxon>
        <taxon>Panpulmonata</taxon>
        <taxon>Sacoglossa</taxon>
        <taxon>Placobranchoidea</taxon>
        <taxon>Plakobranchidae</taxon>
        <taxon>Elysia</taxon>
    </lineage>
</organism>
<dbReference type="InterPro" id="IPR015414">
    <property type="entry name" value="TMEM64"/>
</dbReference>
<gene>
    <name evidence="8" type="ORF">EGW08_023157</name>
</gene>
<sequence>DNAFNYLMVLRLVPIFPFFAINIACGALEVRLSTYFWATLIGMIPGTLIYTWVGTGLGFAINQGKDLNLGIIFEPQFIYPIIGLAILSIIPTLYKKIKGKTS</sequence>
<evidence type="ECO:0000256" key="4">
    <source>
        <dbReference type="ARBA" id="ARBA00022989"/>
    </source>
</evidence>
<keyword evidence="9" id="KW-1185">Reference proteome</keyword>
<evidence type="ECO:0000256" key="2">
    <source>
        <dbReference type="ARBA" id="ARBA00022475"/>
    </source>
</evidence>
<evidence type="ECO:0000256" key="5">
    <source>
        <dbReference type="ARBA" id="ARBA00023136"/>
    </source>
</evidence>
<proteinExistence type="predicted"/>
<dbReference type="AlphaFoldDB" id="A0A3S1AWF0"/>
<evidence type="ECO:0000256" key="1">
    <source>
        <dbReference type="ARBA" id="ARBA00004651"/>
    </source>
</evidence>